<dbReference type="KEGG" id="vfa:MM35RIKEN_13750"/>
<name>A0A810Q323_9FIRM</name>
<dbReference type="GO" id="GO:0003677">
    <property type="term" value="F:DNA binding"/>
    <property type="evidence" value="ECO:0007669"/>
    <property type="project" value="InterPro"/>
</dbReference>
<evidence type="ECO:0000259" key="3">
    <source>
        <dbReference type="SMART" id="SM00419"/>
    </source>
</evidence>
<dbReference type="SUPFAM" id="SSF46785">
    <property type="entry name" value="Winged helix' DNA-binding domain"/>
    <property type="match status" value="1"/>
</dbReference>
<reference evidence="4" key="1">
    <citation type="submission" date="2020-09" db="EMBL/GenBank/DDBJ databases">
        <title>New species isolated from human feces.</title>
        <authorList>
            <person name="Kitahara M."/>
            <person name="Shigeno Y."/>
            <person name="Shime M."/>
            <person name="Matsumoto Y."/>
            <person name="Nakamura S."/>
            <person name="Motooka D."/>
            <person name="Fukuoka S."/>
            <person name="Nishikawa H."/>
            <person name="Benno Y."/>
        </authorList>
    </citation>
    <scope>NUCLEOTIDE SEQUENCE</scope>
    <source>
        <strain evidence="4">MM35</strain>
    </source>
</reference>
<accession>A0A810Q323</accession>
<organism evidence="4 5">
    <name type="scientific">Vescimonas fastidiosa</name>
    <dbReference type="NCBI Taxonomy" id="2714353"/>
    <lineage>
        <taxon>Bacteria</taxon>
        <taxon>Bacillati</taxon>
        <taxon>Bacillota</taxon>
        <taxon>Clostridia</taxon>
        <taxon>Eubacteriales</taxon>
        <taxon>Oscillospiraceae</taxon>
        <taxon>Vescimonas</taxon>
    </lineage>
</organism>
<dbReference type="InterPro" id="IPR036390">
    <property type="entry name" value="WH_DNA-bd_sf"/>
</dbReference>
<dbReference type="Proteomes" id="UP000681343">
    <property type="component" value="Chromosome"/>
</dbReference>
<dbReference type="EMBL" id="AP023415">
    <property type="protein sequence ID" value="BCK79183.1"/>
    <property type="molecule type" value="Genomic_DNA"/>
</dbReference>
<dbReference type="SMART" id="SM00419">
    <property type="entry name" value="HTH_CRP"/>
    <property type="match status" value="1"/>
</dbReference>
<dbReference type="Pfam" id="PF00294">
    <property type="entry name" value="PfkB"/>
    <property type="match status" value="1"/>
</dbReference>
<dbReference type="RefSeq" id="WP_212820458.1">
    <property type="nucleotide sequence ID" value="NZ_AP023415.1"/>
</dbReference>
<sequence>MTQRERQILNWIEADPTISQQELADRAGITRSSVAVHISNLMKKGCIAGKGYIVTRSPYVTVVGGMNMDIGGRPNQKLVGKDSNPGTVRMSPGGVGRNIAHNMSLMGLDVRLVTAFGDDVYAQKLAAVCGELGIDISQSPVIPGGHTSTYLFINDEDGDMQLAVSDMDIYENLTPRVLESRRQLLDGSQVVVLDTNLPSESIQWVAENCRAPIFADPVSTAKAEKLRPVLGKLHTLKPNRLETELLSGVPITDDDSLCRAADALLETGLHRVFISLGADGVFAADHSGQKRKLPALKGNIVSTTGCGDAFMAALAWAYLQGSDLEKSARAGRAASTVTMASAETISAAMSEQALLAHM</sequence>
<dbReference type="PROSITE" id="PS00583">
    <property type="entry name" value="PFKB_KINASES_1"/>
    <property type="match status" value="1"/>
</dbReference>
<feature type="domain" description="HTH crp-type" evidence="3">
    <location>
        <begin position="10"/>
        <end position="56"/>
    </location>
</feature>
<evidence type="ECO:0000256" key="1">
    <source>
        <dbReference type="ARBA" id="ARBA00022679"/>
    </source>
</evidence>
<keyword evidence="1" id="KW-0808">Transferase</keyword>
<dbReference type="PANTHER" id="PTHR10584:SF167">
    <property type="entry name" value="PFKB DOMAIN PROTEIN"/>
    <property type="match status" value="1"/>
</dbReference>
<evidence type="ECO:0000256" key="2">
    <source>
        <dbReference type="ARBA" id="ARBA00022777"/>
    </source>
</evidence>
<dbReference type="AlphaFoldDB" id="A0A810Q323"/>
<gene>
    <name evidence="4" type="ORF">MM35RIKEN_13750</name>
</gene>
<dbReference type="InterPro" id="IPR002173">
    <property type="entry name" value="Carboh/pur_kinase_PfkB_CS"/>
</dbReference>
<dbReference type="InterPro" id="IPR012318">
    <property type="entry name" value="HTH_CRP"/>
</dbReference>
<dbReference type="Pfam" id="PF13412">
    <property type="entry name" value="HTH_24"/>
    <property type="match status" value="1"/>
</dbReference>
<protein>
    <submittedName>
        <fullName evidence="4">Carbohydrate kinase</fullName>
    </submittedName>
</protein>
<evidence type="ECO:0000313" key="5">
    <source>
        <dbReference type="Proteomes" id="UP000681343"/>
    </source>
</evidence>
<dbReference type="Gene3D" id="1.10.10.10">
    <property type="entry name" value="Winged helix-like DNA-binding domain superfamily/Winged helix DNA-binding domain"/>
    <property type="match status" value="1"/>
</dbReference>
<keyword evidence="5" id="KW-1185">Reference proteome</keyword>
<keyword evidence="2 4" id="KW-0418">Kinase</keyword>
<dbReference type="GO" id="GO:0016301">
    <property type="term" value="F:kinase activity"/>
    <property type="evidence" value="ECO:0007669"/>
    <property type="project" value="UniProtKB-KW"/>
</dbReference>
<dbReference type="InterPro" id="IPR011611">
    <property type="entry name" value="PfkB_dom"/>
</dbReference>
<dbReference type="GO" id="GO:0006355">
    <property type="term" value="P:regulation of DNA-templated transcription"/>
    <property type="evidence" value="ECO:0007669"/>
    <property type="project" value="InterPro"/>
</dbReference>
<dbReference type="Gene3D" id="3.40.1190.20">
    <property type="match status" value="1"/>
</dbReference>
<dbReference type="InterPro" id="IPR036388">
    <property type="entry name" value="WH-like_DNA-bd_sf"/>
</dbReference>
<dbReference type="SUPFAM" id="SSF53613">
    <property type="entry name" value="Ribokinase-like"/>
    <property type="match status" value="1"/>
</dbReference>
<evidence type="ECO:0000313" key="4">
    <source>
        <dbReference type="EMBL" id="BCK79183.1"/>
    </source>
</evidence>
<proteinExistence type="predicted"/>
<dbReference type="CDD" id="cd01941">
    <property type="entry name" value="YeiC_kinase_like"/>
    <property type="match status" value="1"/>
</dbReference>
<dbReference type="PANTHER" id="PTHR10584">
    <property type="entry name" value="SUGAR KINASE"/>
    <property type="match status" value="1"/>
</dbReference>
<dbReference type="InterPro" id="IPR029056">
    <property type="entry name" value="Ribokinase-like"/>
</dbReference>